<reference evidence="8" key="1">
    <citation type="submission" date="2022-01" db="EMBL/GenBank/DDBJ databases">
        <authorList>
            <person name="Braso-Vives M."/>
        </authorList>
    </citation>
    <scope>NUCLEOTIDE SEQUENCE</scope>
</reference>
<dbReference type="CDD" id="cd13732">
    <property type="entry name" value="HFD_CENP-W"/>
    <property type="match status" value="1"/>
</dbReference>
<dbReference type="PANTHER" id="PTHR34832">
    <property type="entry name" value="CENTROMERE PROTEIN W"/>
    <property type="match status" value="1"/>
</dbReference>
<evidence type="ECO:0000256" key="1">
    <source>
        <dbReference type="ARBA" id="ARBA00004123"/>
    </source>
</evidence>
<evidence type="ECO:0000256" key="6">
    <source>
        <dbReference type="ARBA" id="ARBA00023328"/>
    </source>
</evidence>
<dbReference type="GO" id="GO:0051382">
    <property type="term" value="P:kinetochore assembly"/>
    <property type="evidence" value="ECO:0007669"/>
    <property type="project" value="InterPro"/>
</dbReference>
<sequence>MKRICPGPRVRAVVKRYQPHAKPVKNAERLVFLCYMLFLKRLAAASCVEAQENKQKTVTGQHVKKVLKNVLKASKG</sequence>
<accession>A0A8J9ZIG6</accession>
<evidence type="ECO:0000256" key="2">
    <source>
        <dbReference type="ARBA" id="ARBA00004629"/>
    </source>
</evidence>
<dbReference type="InterPro" id="IPR028847">
    <property type="entry name" value="CENP-W"/>
</dbReference>
<dbReference type="AlphaFoldDB" id="A0A8J9ZIG6"/>
<dbReference type="InterPro" id="IPR052484">
    <property type="entry name" value="CENP-W/WIP1"/>
</dbReference>
<dbReference type="Proteomes" id="UP000838412">
    <property type="component" value="Chromosome 2"/>
</dbReference>
<keyword evidence="3" id="KW-0158">Chromosome</keyword>
<proteinExistence type="inferred from homology"/>
<dbReference type="InterPro" id="IPR009072">
    <property type="entry name" value="Histone-fold"/>
</dbReference>
<dbReference type="GO" id="GO:0046982">
    <property type="term" value="F:protein heterodimerization activity"/>
    <property type="evidence" value="ECO:0007669"/>
    <property type="project" value="InterPro"/>
</dbReference>
<dbReference type="GO" id="GO:0003677">
    <property type="term" value="F:DNA binding"/>
    <property type="evidence" value="ECO:0007669"/>
    <property type="project" value="InterPro"/>
</dbReference>
<dbReference type="GO" id="GO:0000278">
    <property type="term" value="P:mitotic cell cycle"/>
    <property type="evidence" value="ECO:0007669"/>
    <property type="project" value="InterPro"/>
</dbReference>
<protein>
    <submittedName>
        <fullName evidence="8">Hypp1297 protein</fullName>
    </submittedName>
</protein>
<dbReference type="GO" id="GO:0000776">
    <property type="term" value="C:kinetochore"/>
    <property type="evidence" value="ECO:0007669"/>
    <property type="project" value="UniProtKB-KW"/>
</dbReference>
<keyword evidence="5" id="KW-0539">Nucleus</keyword>
<dbReference type="OrthoDB" id="2543597at2759"/>
<comment type="similarity">
    <text evidence="7">Belongs to the CENP-W/WIP1 family.</text>
</comment>
<dbReference type="Pfam" id="PF15510">
    <property type="entry name" value="CENP-W"/>
    <property type="match status" value="1"/>
</dbReference>
<dbReference type="GO" id="GO:0007059">
    <property type="term" value="P:chromosome segregation"/>
    <property type="evidence" value="ECO:0007669"/>
    <property type="project" value="TreeGrafter"/>
</dbReference>
<evidence type="ECO:0000313" key="8">
    <source>
        <dbReference type="EMBL" id="CAH1254037.1"/>
    </source>
</evidence>
<evidence type="ECO:0000256" key="7">
    <source>
        <dbReference type="ARBA" id="ARBA00038432"/>
    </source>
</evidence>
<name>A0A8J9ZIG6_BRALA</name>
<dbReference type="SUPFAM" id="SSF47113">
    <property type="entry name" value="Histone-fold"/>
    <property type="match status" value="1"/>
</dbReference>
<comment type="subcellular location">
    <subcellularLocation>
        <location evidence="2">Chromosome</location>
        <location evidence="2">Centromere</location>
        <location evidence="2">Kinetochore</location>
    </subcellularLocation>
    <subcellularLocation>
        <location evidence="1">Nucleus</location>
    </subcellularLocation>
</comment>
<keyword evidence="6" id="KW-0137">Centromere</keyword>
<evidence type="ECO:0000256" key="4">
    <source>
        <dbReference type="ARBA" id="ARBA00022838"/>
    </source>
</evidence>
<gene>
    <name evidence="8" type="primary">Hypp1297</name>
    <name evidence="8" type="ORF">BLAG_LOCUS13595</name>
</gene>
<keyword evidence="4" id="KW-0995">Kinetochore</keyword>
<evidence type="ECO:0000256" key="5">
    <source>
        <dbReference type="ARBA" id="ARBA00023242"/>
    </source>
</evidence>
<keyword evidence="9" id="KW-1185">Reference proteome</keyword>
<evidence type="ECO:0000313" key="9">
    <source>
        <dbReference type="Proteomes" id="UP000838412"/>
    </source>
</evidence>
<dbReference type="EMBL" id="OV696687">
    <property type="protein sequence ID" value="CAH1254037.1"/>
    <property type="molecule type" value="Genomic_DNA"/>
</dbReference>
<dbReference type="PANTHER" id="PTHR34832:SF1">
    <property type="entry name" value="CENTROMERE PROTEIN W"/>
    <property type="match status" value="1"/>
</dbReference>
<dbReference type="GO" id="GO:0005654">
    <property type="term" value="C:nucleoplasm"/>
    <property type="evidence" value="ECO:0007669"/>
    <property type="project" value="TreeGrafter"/>
</dbReference>
<evidence type="ECO:0000256" key="3">
    <source>
        <dbReference type="ARBA" id="ARBA00022454"/>
    </source>
</evidence>
<dbReference type="Gene3D" id="1.10.20.10">
    <property type="entry name" value="Histone, subunit A"/>
    <property type="match status" value="1"/>
</dbReference>
<organism evidence="8 9">
    <name type="scientific">Branchiostoma lanceolatum</name>
    <name type="common">Common lancelet</name>
    <name type="synonym">Amphioxus lanceolatum</name>
    <dbReference type="NCBI Taxonomy" id="7740"/>
    <lineage>
        <taxon>Eukaryota</taxon>
        <taxon>Metazoa</taxon>
        <taxon>Chordata</taxon>
        <taxon>Cephalochordata</taxon>
        <taxon>Leptocardii</taxon>
        <taxon>Amphioxiformes</taxon>
        <taxon>Branchiostomatidae</taxon>
        <taxon>Branchiostoma</taxon>
    </lineage>
</organism>